<dbReference type="SUPFAM" id="SSF54637">
    <property type="entry name" value="Thioesterase/thiol ester dehydrase-isomerase"/>
    <property type="match status" value="1"/>
</dbReference>
<dbReference type="InterPro" id="IPR050563">
    <property type="entry name" value="4-hydroxybenzoyl-CoA_TE"/>
</dbReference>
<dbReference type="GO" id="GO:0016787">
    <property type="term" value="F:hydrolase activity"/>
    <property type="evidence" value="ECO:0007669"/>
    <property type="project" value="UniProtKB-KW"/>
</dbReference>
<keyword evidence="2 4" id="KW-0378">Hydrolase</keyword>
<dbReference type="Proteomes" id="UP001595793">
    <property type="component" value="Unassembled WGS sequence"/>
</dbReference>
<name>A0ABV8HEU1_9FLAO</name>
<evidence type="ECO:0000313" key="5">
    <source>
        <dbReference type="Proteomes" id="UP001595793"/>
    </source>
</evidence>
<gene>
    <name evidence="4" type="ORF">ACFOS1_19245</name>
</gene>
<feature type="domain" description="Acyl-ACP thioesterase N-terminal hotdog" evidence="3">
    <location>
        <begin position="8"/>
        <end position="128"/>
    </location>
</feature>
<dbReference type="RefSeq" id="WP_290230698.1">
    <property type="nucleotide sequence ID" value="NZ_JAUFPZ010000002.1"/>
</dbReference>
<dbReference type="EC" id="3.1.2.-" evidence="4"/>
<comment type="caution">
    <text evidence="4">The sequence shown here is derived from an EMBL/GenBank/DDBJ whole genome shotgun (WGS) entry which is preliminary data.</text>
</comment>
<dbReference type="PANTHER" id="PTHR31793:SF27">
    <property type="entry name" value="NOVEL THIOESTERASE SUPERFAMILY DOMAIN AND SAPOSIN A-TYPE DOMAIN CONTAINING PROTEIN (0610012H03RIK)"/>
    <property type="match status" value="1"/>
</dbReference>
<accession>A0ABV8HEU1</accession>
<dbReference type="PANTHER" id="PTHR31793">
    <property type="entry name" value="4-HYDROXYBENZOYL-COA THIOESTERASE FAMILY MEMBER"/>
    <property type="match status" value="1"/>
</dbReference>
<dbReference type="EMBL" id="JBHSAS010000033">
    <property type="protein sequence ID" value="MFC4029563.1"/>
    <property type="molecule type" value="Genomic_DNA"/>
</dbReference>
<sequence>MITKPQIFQLELKVTESDLDDQNHVNNVQYVQWIQDVAKGHWEDRASVDQKKEYFWVVVRHEIDYKQQAFLDDDILLQTYVDEITNVTSIRHVLIKDKNTDKILVKAQTTWCLLKHGSNRPVRIDEDMKLLFQETSD</sequence>
<dbReference type="Pfam" id="PF01643">
    <property type="entry name" value="Acyl-ACP_TE"/>
    <property type="match status" value="1"/>
</dbReference>
<dbReference type="CDD" id="cd00586">
    <property type="entry name" value="4HBT"/>
    <property type="match status" value="1"/>
</dbReference>
<evidence type="ECO:0000313" key="4">
    <source>
        <dbReference type="EMBL" id="MFC4029563.1"/>
    </source>
</evidence>
<protein>
    <submittedName>
        <fullName evidence="4">Acyl-CoA thioesterase</fullName>
        <ecNumber evidence="4">3.1.2.-</ecNumber>
    </submittedName>
</protein>
<reference evidence="5" key="1">
    <citation type="journal article" date="2019" name="Int. J. Syst. Evol. Microbiol.">
        <title>The Global Catalogue of Microorganisms (GCM) 10K type strain sequencing project: providing services to taxonomists for standard genome sequencing and annotation.</title>
        <authorList>
            <consortium name="The Broad Institute Genomics Platform"/>
            <consortium name="The Broad Institute Genome Sequencing Center for Infectious Disease"/>
            <person name="Wu L."/>
            <person name="Ma J."/>
        </authorList>
    </citation>
    <scope>NUCLEOTIDE SEQUENCE [LARGE SCALE GENOMIC DNA]</scope>
    <source>
        <strain evidence="5">CECT 9128</strain>
    </source>
</reference>
<evidence type="ECO:0000256" key="2">
    <source>
        <dbReference type="ARBA" id="ARBA00022801"/>
    </source>
</evidence>
<organism evidence="4 5">
    <name type="scientific">Zunongwangia endophytica</name>
    <dbReference type="NCBI Taxonomy" id="1808945"/>
    <lineage>
        <taxon>Bacteria</taxon>
        <taxon>Pseudomonadati</taxon>
        <taxon>Bacteroidota</taxon>
        <taxon>Flavobacteriia</taxon>
        <taxon>Flavobacteriales</taxon>
        <taxon>Flavobacteriaceae</taxon>
        <taxon>Zunongwangia</taxon>
    </lineage>
</organism>
<keyword evidence="5" id="KW-1185">Reference proteome</keyword>
<dbReference type="Gene3D" id="3.10.129.10">
    <property type="entry name" value="Hotdog Thioesterase"/>
    <property type="match status" value="1"/>
</dbReference>
<evidence type="ECO:0000259" key="3">
    <source>
        <dbReference type="Pfam" id="PF01643"/>
    </source>
</evidence>
<evidence type="ECO:0000256" key="1">
    <source>
        <dbReference type="ARBA" id="ARBA00005953"/>
    </source>
</evidence>
<dbReference type="InterPro" id="IPR029069">
    <property type="entry name" value="HotDog_dom_sf"/>
</dbReference>
<dbReference type="InterPro" id="IPR002864">
    <property type="entry name" value="Acyl-ACP_thioesterase_NHD"/>
</dbReference>
<comment type="similarity">
    <text evidence="1">Belongs to the 4-hydroxybenzoyl-CoA thioesterase family.</text>
</comment>
<proteinExistence type="inferred from homology"/>